<dbReference type="InterPro" id="IPR046349">
    <property type="entry name" value="C1-like_sf"/>
</dbReference>
<feature type="domain" description="Phorbol-ester/DAG-type" evidence="4">
    <location>
        <begin position="304"/>
        <end position="354"/>
    </location>
</feature>
<keyword evidence="5" id="KW-0418">Kinase</keyword>
<keyword evidence="5" id="KW-0808">Transferase</keyword>
<evidence type="ECO:0000313" key="6">
    <source>
        <dbReference type="Proteomes" id="UP000187203"/>
    </source>
</evidence>
<gene>
    <name evidence="5" type="ORF">COLO4_15064</name>
</gene>
<dbReference type="GO" id="GO:0046872">
    <property type="term" value="F:metal ion binding"/>
    <property type="evidence" value="ECO:0007669"/>
    <property type="project" value="UniProtKB-KW"/>
</dbReference>
<evidence type="ECO:0000256" key="1">
    <source>
        <dbReference type="ARBA" id="ARBA00022723"/>
    </source>
</evidence>
<dbReference type="PANTHER" id="PTHR32410">
    <property type="entry name" value="CYSTEINE/HISTIDINE-RICH C1 DOMAIN FAMILY PROTEIN"/>
    <property type="match status" value="1"/>
</dbReference>
<dbReference type="Proteomes" id="UP000187203">
    <property type="component" value="Unassembled WGS sequence"/>
</dbReference>
<keyword evidence="2" id="KW-0677">Repeat</keyword>
<protein>
    <submittedName>
        <fullName evidence="5">Protein kinase C-like, phorbol ester/diacylglycerol binding protein</fullName>
    </submittedName>
</protein>
<comment type="caution">
    <text evidence="5">The sequence shown here is derived from an EMBL/GenBank/DDBJ whole genome shotgun (WGS) entry which is preliminary data.</text>
</comment>
<dbReference type="STRING" id="93759.A0A1R3JQ44"/>
<dbReference type="PROSITE" id="PS50081">
    <property type="entry name" value="ZF_DAG_PE_2"/>
    <property type="match status" value="3"/>
</dbReference>
<dbReference type="SMART" id="SM00109">
    <property type="entry name" value="C1"/>
    <property type="match status" value="5"/>
</dbReference>
<keyword evidence="1" id="KW-0479">Metal-binding</keyword>
<dbReference type="InterPro" id="IPR053192">
    <property type="entry name" value="Vacuole_Formation_Reg"/>
</dbReference>
<evidence type="ECO:0000313" key="5">
    <source>
        <dbReference type="EMBL" id="OMO96827.1"/>
    </source>
</evidence>
<reference evidence="6" key="1">
    <citation type="submission" date="2013-09" db="EMBL/GenBank/DDBJ databases">
        <title>Corchorus olitorius genome sequencing.</title>
        <authorList>
            <person name="Alam M."/>
            <person name="Haque M.S."/>
            <person name="Islam M.S."/>
            <person name="Emdad E.M."/>
            <person name="Islam M.M."/>
            <person name="Ahmed B."/>
            <person name="Halim A."/>
            <person name="Hossen Q.M.M."/>
            <person name="Hossain M.Z."/>
            <person name="Ahmed R."/>
            <person name="Khan M.M."/>
            <person name="Islam R."/>
            <person name="Rashid M.M."/>
            <person name="Khan S.A."/>
            <person name="Rahman M.S."/>
            <person name="Alam M."/>
            <person name="Yahiya A.S."/>
            <person name="Khan M.S."/>
            <person name="Azam M.S."/>
            <person name="Haque T."/>
            <person name="Lashkar M.Z.H."/>
            <person name="Akhand A.I."/>
            <person name="Morshed G."/>
            <person name="Roy S."/>
            <person name="Uddin K.S."/>
            <person name="Rabeya T."/>
            <person name="Hossain A.S."/>
            <person name="Chowdhury A."/>
            <person name="Snigdha A.R."/>
            <person name="Mortoza M.S."/>
            <person name="Matin S.A."/>
            <person name="Hoque S.M.E."/>
            <person name="Islam M.K."/>
            <person name="Roy D.K."/>
            <person name="Haider R."/>
            <person name="Moosa M.M."/>
            <person name="Elias S.M."/>
            <person name="Hasan A.M."/>
            <person name="Jahan S."/>
            <person name="Shafiuddin M."/>
            <person name="Mahmood N."/>
            <person name="Shommy N.S."/>
        </authorList>
    </citation>
    <scope>NUCLEOTIDE SEQUENCE [LARGE SCALE GENOMIC DNA]</scope>
    <source>
        <strain evidence="6">cv. O-4</strain>
    </source>
</reference>
<dbReference type="InterPro" id="IPR004146">
    <property type="entry name" value="DC1"/>
</dbReference>
<keyword evidence="6" id="KW-1185">Reference proteome</keyword>
<dbReference type="GO" id="GO:0016301">
    <property type="term" value="F:kinase activity"/>
    <property type="evidence" value="ECO:0007669"/>
    <property type="project" value="UniProtKB-KW"/>
</dbReference>
<name>A0A1R3JQ44_9ROSI</name>
<sequence length="477" mass="55340">MELQHFSHPHPLVFNEKPSNENDVKAKCLGCGEVVSGPSFSCVACKFYLDQNCAEAPFELAHPFHRNHKLELRKKSGDVELHEKCISFPRIIRISRHRHSLSHTFMLGQQEINTVECKICPKELNAQHGSYCCSTCKYTVHTNCGQEESSEFIFDEMEEMDEQFNKNSAFSVIKETNLGEEVIPTEINHLSHQHNLLLSDDLKDEKFCDGCMMFISTAFYHCSECNFFLHKSCAESPRKIYCWFLVRQHPCSLVFNRTFSCNMCGYGFNYGFAYDLTFIEYDYVNSLVVCLRCALISDTPTCGGHEHRLTFYLKYEGQCRGCGEKLNRGIACKDCNFLVDVKCLMLPETIRRKCDEHLLKLTYGDRNVYSEHNFCDICEERRNPELWFYYCAICDNSFHPKCVVGKYSFLKLGLTYKFEDHPHQLIVTEKVYDYPNKCYQCDEPCQLDAALECVENGCDYICHWNCAPKPSVRISEF</sequence>
<proteinExistence type="predicted"/>
<dbReference type="InterPro" id="IPR002219">
    <property type="entry name" value="PKC_DAG/PE"/>
</dbReference>
<evidence type="ECO:0000259" key="4">
    <source>
        <dbReference type="PROSITE" id="PS50081"/>
    </source>
</evidence>
<dbReference type="OrthoDB" id="989820at2759"/>
<organism evidence="5 6">
    <name type="scientific">Corchorus olitorius</name>
    <dbReference type="NCBI Taxonomy" id="93759"/>
    <lineage>
        <taxon>Eukaryota</taxon>
        <taxon>Viridiplantae</taxon>
        <taxon>Streptophyta</taxon>
        <taxon>Embryophyta</taxon>
        <taxon>Tracheophyta</taxon>
        <taxon>Spermatophyta</taxon>
        <taxon>Magnoliopsida</taxon>
        <taxon>eudicotyledons</taxon>
        <taxon>Gunneridae</taxon>
        <taxon>Pentapetalae</taxon>
        <taxon>rosids</taxon>
        <taxon>malvids</taxon>
        <taxon>Malvales</taxon>
        <taxon>Malvaceae</taxon>
        <taxon>Grewioideae</taxon>
        <taxon>Apeibeae</taxon>
        <taxon>Corchorus</taxon>
    </lineage>
</organism>
<feature type="domain" description="Phorbol-ester/DAG-type" evidence="4">
    <location>
        <begin position="102"/>
        <end position="152"/>
    </location>
</feature>
<keyword evidence="3" id="KW-0862">Zinc</keyword>
<evidence type="ECO:0000256" key="3">
    <source>
        <dbReference type="ARBA" id="ARBA00022833"/>
    </source>
</evidence>
<feature type="domain" description="Phorbol-ester/DAG-type" evidence="4">
    <location>
        <begin position="193"/>
        <end position="242"/>
    </location>
</feature>
<evidence type="ECO:0000256" key="2">
    <source>
        <dbReference type="ARBA" id="ARBA00022737"/>
    </source>
</evidence>
<dbReference type="PROSITE" id="PS00479">
    <property type="entry name" value="ZF_DAG_PE_1"/>
    <property type="match status" value="1"/>
</dbReference>
<dbReference type="Gene3D" id="3.30.60.20">
    <property type="match status" value="1"/>
</dbReference>
<dbReference type="Pfam" id="PF03107">
    <property type="entry name" value="C1_2"/>
    <property type="match status" value="4"/>
</dbReference>
<dbReference type="PANTHER" id="PTHR32410:SF173">
    <property type="entry name" value="C1 DOMAIN FAMILY PROTEIN, PUTATIVE-RELATED"/>
    <property type="match status" value="1"/>
</dbReference>
<dbReference type="SUPFAM" id="SSF57889">
    <property type="entry name" value="Cysteine-rich domain"/>
    <property type="match status" value="4"/>
</dbReference>
<accession>A0A1R3JQ44</accession>
<dbReference type="AlphaFoldDB" id="A0A1R3JQ44"/>
<dbReference type="EMBL" id="AWUE01015551">
    <property type="protein sequence ID" value="OMO96827.1"/>
    <property type="molecule type" value="Genomic_DNA"/>
</dbReference>